<dbReference type="Proteomes" id="UP000826234">
    <property type="component" value="Unassembled WGS sequence"/>
</dbReference>
<feature type="region of interest" description="Disordered" evidence="1">
    <location>
        <begin position="500"/>
        <end position="573"/>
    </location>
</feature>
<feature type="region of interest" description="Disordered" evidence="1">
    <location>
        <begin position="587"/>
        <end position="612"/>
    </location>
</feature>
<dbReference type="Pfam" id="PF13927">
    <property type="entry name" value="Ig_3"/>
    <property type="match status" value="1"/>
</dbReference>
<dbReference type="SMART" id="SM00408">
    <property type="entry name" value="IGc2"/>
    <property type="match status" value="2"/>
</dbReference>
<evidence type="ECO:0000256" key="2">
    <source>
        <dbReference type="SAM" id="Phobius"/>
    </source>
</evidence>
<feature type="domain" description="Ig-like" evidence="3">
    <location>
        <begin position="55"/>
        <end position="155"/>
    </location>
</feature>
<sequence>MHLTGAFCQLVVHDGEEESKDLPIPQALTLSRGCNPQETSHHETLHQISPAGIFPSSVSEAWSSTLPSTIQALRGSCVVIPCSFTYPGSRDSWEGKFSVAWYQYRSRGYPEIYNSKSPETVLPDYQGRTVVLGDLEMGNCTLSISPVRSEDSMSYYVWINPDSVKHRFYDVTVRVEVADTPSQLELSDPGLLTEGDRTLVTCSTLHTCPLAPPILTWNLDGAKAVTVQERLAGGAWRTESGFNYTPSHKDHGKYLQCTATFPNQQQSRNGIYLQVKYTPKNAVVSVVGNPTLKEGDSVTLRCSSQSNPPPISYRWFIGPRKAPLRAAGTGPEVKVADIRRDSGPYHCVAENDVGMGEDSPPTYLNVEYKPVILPQGNCTVSRTGETVTCYCVAEGNPLPSIEWRFPNRTIPGDFNSSDLQAASASWGQAIIGVLRGPASTLANVSCTATNQHGPSQITLPTIQAVDMTLLLMVSGGAFGGVLFLSLMGIVAYKMAAKRKKGHKQEEEEEEEDPTLYVTDGALEQKKSEKKEKPVKKEKPSKSKKEEQFNMYSKPKARGNPADDNELSTEAYETMGIAEDYENVSTGASAAGHYGNLSNWQTTSGSDQIYSNV</sequence>
<dbReference type="InterPro" id="IPR003598">
    <property type="entry name" value="Ig_sub2"/>
</dbReference>
<keyword evidence="2" id="KW-0472">Membrane</keyword>
<dbReference type="Pfam" id="PF07686">
    <property type="entry name" value="V-set"/>
    <property type="match status" value="1"/>
</dbReference>
<dbReference type="InterPro" id="IPR007110">
    <property type="entry name" value="Ig-like_dom"/>
</dbReference>
<keyword evidence="2" id="KW-1133">Transmembrane helix</keyword>
<reference evidence="4 5" key="1">
    <citation type="journal article" date="2022" name="Gigascience">
        <title>A chromosome-level genome assembly and annotation of the desert horned lizard, Phrynosoma platyrhinos, provides insight into chromosomal rearrangements among reptiles.</title>
        <authorList>
            <person name="Koochekian N."/>
            <person name="Ascanio A."/>
            <person name="Farleigh K."/>
            <person name="Card D.C."/>
            <person name="Schield D.R."/>
            <person name="Castoe T.A."/>
            <person name="Jezkova T."/>
        </authorList>
    </citation>
    <scope>NUCLEOTIDE SEQUENCE [LARGE SCALE GENOMIC DNA]</scope>
    <source>
        <strain evidence="4">NK-2021</strain>
    </source>
</reference>
<name>A0ABQ7TNJ9_PHRPL</name>
<feature type="compositionally biased region" description="Polar residues" evidence="1">
    <location>
        <begin position="595"/>
        <end position="612"/>
    </location>
</feature>
<keyword evidence="5" id="KW-1185">Reference proteome</keyword>
<dbReference type="PANTHER" id="PTHR46484:SF1">
    <property type="entry name" value="SCHWANN CELL MYELIN PROTEIN-RELATED"/>
    <property type="match status" value="1"/>
</dbReference>
<dbReference type="SUPFAM" id="SSF48726">
    <property type="entry name" value="Immunoglobulin"/>
    <property type="match status" value="4"/>
</dbReference>
<dbReference type="PANTHER" id="PTHR46484">
    <property type="entry name" value="SI:CH211-171H4.5-RELATED"/>
    <property type="match status" value="1"/>
</dbReference>
<keyword evidence="2" id="KW-0812">Transmembrane</keyword>
<evidence type="ECO:0000313" key="4">
    <source>
        <dbReference type="EMBL" id="KAH0631394.1"/>
    </source>
</evidence>
<feature type="transmembrane region" description="Helical" evidence="2">
    <location>
        <begin position="469"/>
        <end position="492"/>
    </location>
</feature>
<dbReference type="InterPro" id="IPR013783">
    <property type="entry name" value="Ig-like_fold"/>
</dbReference>
<organism evidence="4 5">
    <name type="scientific">Phrynosoma platyrhinos</name>
    <name type="common">Desert horned lizard</name>
    <dbReference type="NCBI Taxonomy" id="52577"/>
    <lineage>
        <taxon>Eukaryota</taxon>
        <taxon>Metazoa</taxon>
        <taxon>Chordata</taxon>
        <taxon>Craniata</taxon>
        <taxon>Vertebrata</taxon>
        <taxon>Euteleostomi</taxon>
        <taxon>Lepidosauria</taxon>
        <taxon>Squamata</taxon>
        <taxon>Bifurcata</taxon>
        <taxon>Unidentata</taxon>
        <taxon>Episquamata</taxon>
        <taxon>Toxicofera</taxon>
        <taxon>Iguania</taxon>
        <taxon>Phrynosomatidae</taxon>
        <taxon>Phrynosomatinae</taxon>
        <taxon>Phrynosoma</taxon>
    </lineage>
</organism>
<protein>
    <recommendedName>
        <fullName evidence="3">Ig-like domain-containing protein</fullName>
    </recommendedName>
</protein>
<proteinExistence type="predicted"/>
<dbReference type="PROSITE" id="PS50835">
    <property type="entry name" value="IG_LIKE"/>
    <property type="match status" value="3"/>
</dbReference>
<feature type="domain" description="Ig-like" evidence="3">
    <location>
        <begin position="370"/>
        <end position="458"/>
    </location>
</feature>
<feature type="compositionally biased region" description="Basic and acidic residues" evidence="1">
    <location>
        <begin position="522"/>
        <end position="547"/>
    </location>
</feature>
<dbReference type="InterPro" id="IPR013106">
    <property type="entry name" value="Ig_V-set"/>
</dbReference>
<dbReference type="InterPro" id="IPR036179">
    <property type="entry name" value="Ig-like_dom_sf"/>
</dbReference>
<feature type="domain" description="Ig-like" evidence="3">
    <location>
        <begin position="279"/>
        <end position="367"/>
    </location>
</feature>
<accession>A0ABQ7TNJ9</accession>
<dbReference type="EMBL" id="JAIPUX010000035">
    <property type="protein sequence ID" value="KAH0631394.1"/>
    <property type="molecule type" value="Genomic_DNA"/>
</dbReference>
<dbReference type="Gene3D" id="2.60.40.10">
    <property type="entry name" value="Immunoglobulins"/>
    <property type="match status" value="4"/>
</dbReference>
<dbReference type="SMART" id="SM00409">
    <property type="entry name" value="IG"/>
    <property type="match status" value="3"/>
</dbReference>
<evidence type="ECO:0000313" key="5">
    <source>
        <dbReference type="Proteomes" id="UP000826234"/>
    </source>
</evidence>
<comment type="caution">
    <text evidence="4">The sequence shown here is derived from an EMBL/GenBank/DDBJ whole genome shotgun (WGS) entry which is preliminary data.</text>
</comment>
<evidence type="ECO:0000256" key="1">
    <source>
        <dbReference type="SAM" id="MobiDB-lite"/>
    </source>
</evidence>
<gene>
    <name evidence="4" type="ORF">JD844_005695</name>
</gene>
<dbReference type="InterPro" id="IPR003599">
    <property type="entry name" value="Ig_sub"/>
</dbReference>
<evidence type="ECO:0000259" key="3">
    <source>
        <dbReference type="PROSITE" id="PS50835"/>
    </source>
</evidence>